<name>B6JGX8_AFIC5</name>
<feature type="compositionally biased region" description="Low complexity" evidence="1">
    <location>
        <begin position="86"/>
        <end position="107"/>
    </location>
</feature>
<dbReference type="Proteomes" id="UP000007730">
    <property type="component" value="Chromosome"/>
</dbReference>
<organism evidence="2 3">
    <name type="scientific">Afipia carboxidovorans (strain ATCC 49405 / DSM 1227 / KCTC 32145 / OM5)</name>
    <name type="common">Oligotropha carboxidovorans</name>
    <dbReference type="NCBI Taxonomy" id="504832"/>
    <lineage>
        <taxon>Bacteria</taxon>
        <taxon>Pseudomonadati</taxon>
        <taxon>Pseudomonadota</taxon>
        <taxon>Alphaproteobacteria</taxon>
        <taxon>Hyphomicrobiales</taxon>
        <taxon>Nitrobacteraceae</taxon>
        <taxon>Afipia</taxon>
    </lineage>
</organism>
<feature type="compositionally biased region" description="Basic residues" evidence="1">
    <location>
        <begin position="120"/>
        <end position="129"/>
    </location>
</feature>
<keyword evidence="3" id="KW-1185">Reference proteome</keyword>
<gene>
    <name evidence="2" type="ordered locus">OCA5_c16600</name>
</gene>
<evidence type="ECO:0008006" key="4">
    <source>
        <dbReference type="Google" id="ProtNLM"/>
    </source>
</evidence>
<dbReference type="eggNOG" id="ENOG502ZUHH">
    <property type="taxonomic scope" value="Bacteria"/>
</dbReference>
<dbReference type="AlphaFoldDB" id="B6JGX8"/>
<reference evidence="2 3" key="1">
    <citation type="journal article" date="2011" name="J. Bacteriol.">
        <title>Complete genome sequences of the chemolithoautotrophic Oligotropha carboxidovorans strains OM4 and OM5.</title>
        <authorList>
            <person name="Volland S."/>
            <person name="Rachinger M."/>
            <person name="Strittmatter A."/>
            <person name="Daniel R."/>
            <person name="Gottschalk G."/>
            <person name="Meyer O."/>
        </authorList>
    </citation>
    <scope>NUCLEOTIDE SEQUENCE [LARGE SCALE GENOMIC DNA]</scope>
    <source>
        <strain evidence="3">ATCC 49405 / DSM 1227 / KCTC 32145 / OM5</strain>
    </source>
</reference>
<feature type="compositionally biased region" description="Pro residues" evidence="1">
    <location>
        <begin position="132"/>
        <end position="151"/>
    </location>
</feature>
<dbReference type="HOGENOM" id="CLU_1465558_0_0_5"/>
<dbReference type="RefSeq" id="WP_012563525.1">
    <property type="nucleotide sequence ID" value="NC_011386.1"/>
</dbReference>
<accession>B6JGX8</accession>
<sequence length="172" mass="17723">MTTRVSRPWLSRTLAGAMLAGIGFALAGCGGAVNSFDPTDMLGFLDQKKPMQGERKPVFPEGVPGVQQGVPKELYKGAQPQDEFSANPAAVAPETAGAGAAANAAPAAEERQAAPPPPKKPARTAKRRSVTAPPPDPEPAAAPPPPPPQQPAPQQQQLSPFPAPLPSGSFQR</sequence>
<protein>
    <recommendedName>
        <fullName evidence="4">Lipoprotein</fullName>
    </recommendedName>
</protein>
<dbReference type="PROSITE" id="PS51257">
    <property type="entry name" value="PROKAR_LIPOPROTEIN"/>
    <property type="match status" value="1"/>
</dbReference>
<feature type="region of interest" description="Disordered" evidence="1">
    <location>
        <begin position="52"/>
        <end position="172"/>
    </location>
</feature>
<dbReference type="KEGG" id="oca:OCAR_6386"/>
<proteinExistence type="predicted"/>
<evidence type="ECO:0000313" key="3">
    <source>
        <dbReference type="Proteomes" id="UP000007730"/>
    </source>
</evidence>
<dbReference type="OrthoDB" id="8247660at2"/>
<dbReference type="STRING" id="504832.OCA5_c16600"/>
<dbReference type="EMBL" id="CP002826">
    <property type="protein sequence ID" value="AEI06374.1"/>
    <property type="molecule type" value="Genomic_DNA"/>
</dbReference>
<evidence type="ECO:0000256" key="1">
    <source>
        <dbReference type="SAM" id="MobiDB-lite"/>
    </source>
</evidence>
<evidence type="ECO:0000313" key="2">
    <source>
        <dbReference type="EMBL" id="AEI06374.1"/>
    </source>
</evidence>
<dbReference type="KEGG" id="ocg:OCA5_c16600"/>